<keyword evidence="12" id="KW-1185">Reference proteome</keyword>
<evidence type="ECO:0000256" key="5">
    <source>
        <dbReference type="ARBA" id="ARBA00022840"/>
    </source>
</evidence>
<keyword evidence="5 9" id="KW-0067">ATP-binding</keyword>
<dbReference type="GO" id="GO:0019303">
    <property type="term" value="P:D-ribose catabolic process"/>
    <property type="evidence" value="ECO:0007669"/>
    <property type="project" value="UniProtKB-UniRule"/>
</dbReference>
<comment type="subcellular location">
    <subcellularLocation>
        <location evidence="9">Cytoplasm</location>
    </subcellularLocation>
</comment>
<accession>A0A521AX85</accession>
<evidence type="ECO:0000256" key="3">
    <source>
        <dbReference type="ARBA" id="ARBA00022741"/>
    </source>
</evidence>
<gene>
    <name evidence="9" type="primary">rbsK</name>
    <name evidence="11" type="ORF">SAMN06265173_101422</name>
</gene>
<feature type="binding site" evidence="9">
    <location>
        <begin position="206"/>
        <end position="211"/>
    </location>
    <ligand>
        <name>ATP</name>
        <dbReference type="ChEBI" id="CHEBI:30616"/>
    </ligand>
</feature>
<keyword evidence="8 9" id="KW-0119">Carbohydrate metabolism</keyword>
<feature type="binding site" evidence="9">
    <location>
        <position position="179"/>
    </location>
    <ligand>
        <name>ATP</name>
        <dbReference type="ChEBI" id="CHEBI:30616"/>
    </ligand>
</feature>
<keyword evidence="9" id="KW-0963">Cytoplasm</keyword>
<keyword evidence="4 9" id="KW-0418">Kinase</keyword>
<dbReference type="GO" id="GO:0004747">
    <property type="term" value="F:ribokinase activity"/>
    <property type="evidence" value="ECO:0007669"/>
    <property type="project" value="UniProtKB-UniRule"/>
</dbReference>
<dbReference type="Pfam" id="PF00294">
    <property type="entry name" value="PfkB"/>
    <property type="match status" value="1"/>
</dbReference>
<dbReference type="UniPathway" id="UPA00916">
    <property type="reaction ID" value="UER00889"/>
</dbReference>
<dbReference type="PANTHER" id="PTHR10584">
    <property type="entry name" value="SUGAR KINASE"/>
    <property type="match status" value="1"/>
</dbReference>
<feature type="binding site" evidence="9">
    <location>
        <position position="274"/>
    </location>
    <ligand>
        <name>K(+)</name>
        <dbReference type="ChEBI" id="CHEBI:29103"/>
    </ligand>
</feature>
<dbReference type="EMBL" id="FXTO01000001">
    <property type="protein sequence ID" value="SMO39404.1"/>
    <property type="molecule type" value="Genomic_DNA"/>
</dbReference>
<dbReference type="SUPFAM" id="SSF53613">
    <property type="entry name" value="Ribokinase-like"/>
    <property type="match status" value="1"/>
</dbReference>
<feature type="binding site" evidence="9">
    <location>
        <begin position="240"/>
        <end position="241"/>
    </location>
    <ligand>
        <name>ATP</name>
        <dbReference type="ChEBI" id="CHEBI:30616"/>
    </ligand>
</feature>
<evidence type="ECO:0000256" key="1">
    <source>
        <dbReference type="ARBA" id="ARBA00022679"/>
    </source>
</evidence>
<dbReference type="CDD" id="cd01174">
    <property type="entry name" value="ribokinase"/>
    <property type="match status" value="1"/>
</dbReference>
<evidence type="ECO:0000256" key="8">
    <source>
        <dbReference type="ARBA" id="ARBA00023277"/>
    </source>
</evidence>
<feature type="binding site" evidence="9">
    <location>
        <position position="136"/>
    </location>
    <ligand>
        <name>substrate</name>
    </ligand>
</feature>
<reference evidence="11 12" key="1">
    <citation type="submission" date="2017-05" db="EMBL/GenBank/DDBJ databases">
        <authorList>
            <person name="Varghese N."/>
            <person name="Submissions S."/>
        </authorList>
    </citation>
    <scope>NUCLEOTIDE SEQUENCE [LARGE SCALE GENOMIC DNA]</scope>
    <source>
        <strain evidence="11 12">DSM 29506</strain>
    </source>
</reference>
<name>A0A521AX85_9RHOB</name>
<comment type="subunit">
    <text evidence="9">Homodimer.</text>
</comment>
<comment type="caution">
    <text evidence="9">Lacks conserved residue(s) required for the propagation of feature annotation.</text>
</comment>
<comment type="function">
    <text evidence="9">Catalyzes the phosphorylation of ribose at O-5 in a reaction requiring ATP and magnesium. The resulting D-ribose-5-phosphate can then be used either for sythesis of nucleotides, histidine, and tryptophan, or as a component of the pentose phosphate pathway.</text>
</comment>
<comment type="pathway">
    <text evidence="9">Carbohydrate metabolism; D-ribose degradation; D-ribose 5-phosphate from beta-D-ribopyranose: step 2/2.</text>
</comment>
<comment type="catalytic activity">
    <reaction evidence="9">
        <text>D-ribose + ATP = D-ribose 5-phosphate + ADP + H(+)</text>
        <dbReference type="Rhea" id="RHEA:13697"/>
        <dbReference type="ChEBI" id="CHEBI:15378"/>
        <dbReference type="ChEBI" id="CHEBI:30616"/>
        <dbReference type="ChEBI" id="CHEBI:47013"/>
        <dbReference type="ChEBI" id="CHEBI:78346"/>
        <dbReference type="ChEBI" id="CHEBI:456216"/>
        <dbReference type="EC" id="2.7.1.15"/>
    </reaction>
</comment>
<feature type="binding site" evidence="9">
    <location>
        <position position="241"/>
    </location>
    <ligand>
        <name>substrate</name>
    </ligand>
</feature>
<comment type="cofactor">
    <cofactor evidence="9">
        <name>Mg(2+)</name>
        <dbReference type="ChEBI" id="CHEBI:18420"/>
    </cofactor>
    <text evidence="9">Requires a divalent cation, most likely magnesium in vivo, as an electrophilic catalyst to aid phosphoryl group transfer. It is the chelate of the metal and the nucleotide that is the actual substrate.</text>
</comment>
<keyword evidence="3 9" id="KW-0547">Nucleotide-binding</keyword>
<feature type="binding site" evidence="9">
    <location>
        <begin position="38"/>
        <end position="42"/>
    </location>
    <ligand>
        <name>substrate</name>
    </ligand>
</feature>
<feature type="binding site" evidence="9">
    <location>
        <begin position="10"/>
        <end position="12"/>
    </location>
    <ligand>
        <name>substrate</name>
    </ligand>
</feature>
<evidence type="ECO:0000313" key="11">
    <source>
        <dbReference type="EMBL" id="SMO39404.1"/>
    </source>
</evidence>
<dbReference type="AlphaFoldDB" id="A0A521AX85"/>
<dbReference type="InterPro" id="IPR029056">
    <property type="entry name" value="Ribokinase-like"/>
</dbReference>
<keyword evidence="6 9" id="KW-0460">Magnesium</keyword>
<dbReference type="EC" id="2.7.1.15" evidence="9"/>
<comment type="activity regulation">
    <text evidence="9">Activated by a monovalent cation that binds near, but not in, the active site. The most likely occupant of the site in vivo is potassium. Ion binding induces a conformational change that may alter substrate affinity.</text>
</comment>
<evidence type="ECO:0000259" key="10">
    <source>
        <dbReference type="Pfam" id="PF00294"/>
    </source>
</evidence>
<protein>
    <recommendedName>
        <fullName evidence="9">Ribokinase</fullName>
        <shortName evidence="9">RK</shortName>
        <ecNumber evidence="9">2.7.1.15</ecNumber>
    </recommendedName>
</protein>
<keyword evidence="1 9" id="KW-0808">Transferase</keyword>
<dbReference type="Gene3D" id="3.40.1190.20">
    <property type="match status" value="1"/>
</dbReference>
<dbReference type="GO" id="GO:0046872">
    <property type="term" value="F:metal ion binding"/>
    <property type="evidence" value="ECO:0007669"/>
    <property type="project" value="UniProtKB-KW"/>
</dbReference>
<dbReference type="RefSeq" id="WP_142491714.1">
    <property type="nucleotide sequence ID" value="NZ_FXTO01000001.1"/>
</dbReference>
<keyword evidence="2 9" id="KW-0479">Metal-binding</keyword>
<feature type="binding site" evidence="9">
    <location>
        <position position="237"/>
    </location>
    <ligand>
        <name>K(+)</name>
        <dbReference type="ChEBI" id="CHEBI:29103"/>
    </ligand>
</feature>
<dbReference type="PRINTS" id="PR00990">
    <property type="entry name" value="RIBOKINASE"/>
</dbReference>
<evidence type="ECO:0000256" key="9">
    <source>
        <dbReference type="HAMAP-Rule" id="MF_01987"/>
    </source>
</evidence>
<comment type="similarity">
    <text evidence="9">Belongs to the carbohydrate kinase PfkB family. Ribokinase subfamily.</text>
</comment>
<dbReference type="InterPro" id="IPR011611">
    <property type="entry name" value="PfkB_dom"/>
</dbReference>
<dbReference type="GO" id="GO:0005737">
    <property type="term" value="C:cytoplasm"/>
    <property type="evidence" value="ECO:0007669"/>
    <property type="project" value="UniProtKB-SubCell"/>
</dbReference>
<keyword evidence="7 9" id="KW-0630">Potassium</keyword>
<dbReference type="Proteomes" id="UP000316030">
    <property type="component" value="Unassembled WGS sequence"/>
</dbReference>
<organism evidence="11 12">
    <name type="scientific">Thalassovita litoralis</name>
    <dbReference type="NCBI Taxonomy" id="1010611"/>
    <lineage>
        <taxon>Bacteria</taxon>
        <taxon>Pseudomonadati</taxon>
        <taxon>Pseudomonadota</taxon>
        <taxon>Alphaproteobacteria</taxon>
        <taxon>Rhodobacterales</taxon>
        <taxon>Roseobacteraceae</taxon>
        <taxon>Thalassovita</taxon>
    </lineage>
</organism>
<evidence type="ECO:0000256" key="7">
    <source>
        <dbReference type="ARBA" id="ARBA00022958"/>
    </source>
</evidence>
<feature type="binding site" evidence="9">
    <location>
        <position position="271"/>
    </location>
    <ligand>
        <name>K(+)</name>
        <dbReference type="ChEBI" id="CHEBI:29103"/>
    </ligand>
</feature>
<dbReference type="InterPro" id="IPR011877">
    <property type="entry name" value="Ribokinase"/>
</dbReference>
<dbReference type="GO" id="GO:0005524">
    <property type="term" value="F:ATP binding"/>
    <property type="evidence" value="ECO:0007669"/>
    <property type="project" value="UniProtKB-UniRule"/>
</dbReference>
<feature type="binding site" evidence="9">
    <location>
        <position position="235"/>
    </location>
    <ligand>
        <name>K(+)</name>
        <dbReference type="ChEBI" id="CHEBI:29103"/>
    </ligand>
</feature>
<evidence type="ECO:0000256" key="4">
    <source>
        <dbReference type="ARBA" id="ARBA00022777"/>
    </source>
</evidence>
<dbReference type="PANTHER" id="PTHR10584:SF166">
    <property type="entry name" value="RIBOKINASE"/>
    <property type="match status" value="1"/>
</dbReference>
<feature type="binding site" evidence="9">
    <location>
        <position position="276"/>
    </location>
    <ligand>
        <name>K(+)</name>
        <dbReference type="ChEBI" id="CHEBI:29103"/>
    </ligand>
</feature>
<dbReference type="HAMAP" id="MF_01987">
    <property type="entry name" value="Ribokinase"/>
    <property type="match status" value="1"/>
</dbReference>
<evidence type="ECO:0000313" key="12">
    <source>
        <dbReference type="Proteomes" id="UP000316030"/>
    </source>
</evidence>
<dbReference type="InterPro" id="IPR002139">
    <property type="entry name" value="Ribo/fructo_kinase"/>
</dbReference>
<evidence type="ECO:0000256" key="6">
    <source>
        <dbReference type="ARBA" id="ARBA00022842"/>
    </source>
</evidence>
<evidence type="ECO:0000256" key="2">
    <source>
        <dbReference type="ARBA" id="ARBA00022723"/>
    </source>
</evidence>
<proteinExistence type="inferred from homology"/>
<feature type="domain" description="Carbohydrate kinase PfkB" evidence="10">
    <location>
        <begin position="6"/>
        <end position="282"/>
    </location>
</feature>
<sequence>MTIWNLGSINADYVYRVPHLPGPGETIAAASLERGLGGKGANMSVAAARAGTHVGHIGAVGADGRWAVDRLTEYGVDTRWIRQVAEPTGHAIINVDDEGENSITIYPGANRDIPESIVGLALAEAHPGDTLLMQNETNKQRYAAGIGAQLGLKIAYAAAPFSVAAITAIMPHLDMLILNAVEMEQLHSATGLVPGPEMGVKTVLVTRGAEGCVLFDGDNGHDPQHFPARKVTPIDTTGAGDTFTGYVLAGLDRGMPMAQAIDLATRAAALMVMRKGTADVIPDLREVQAF</sequence>
<dbReference type="OrthoDB" id="9775849at2"/>
<feature type="active site" description="Proton acceptor" evidence="9">
    <location>
        <position position="241"/>
    </location>
</feature>